<dbReference type="EMBL" id="JAFBEB010000016">
    <property type="protein sequence ID" value="MBM7591861.1"/>
    <property type="molecule type" value="Genomic_DNA"/>
</dbReference>
<sequence length="48" mass="5340">MVVNFLMSTVVNILIDIHKISNFAIFDFSSVGSKVEVLFINQVIKIVG</sequence>
<comment type="caution">
    <text evidence="1">The sequence shown here is derived from an EMBL/GenBank/DDBJ whole genome shotgun (WGS) entry which is preliminary data.</text>
</comment>
<accession>A0A938Y4L8</accession>
<gene>
    <name evidence="1" type="ORF">JOD01_003513</name>
</gene>
<dbReference type="Proteomes" id="UP000717624">
    <property type="component" value="Unassembled WGS sequence"/>
</dbReference>
<name>A0A938Y4L8_9BACL</name>
<dbReference type="AlphaFoldDB" id="A0A938Y4L8"/>
<reference evidence="1" key="1">
    <citation type="submission" date="2021-01" db="EMBL/GenBank/DDBJ databases">
        <title>Genomic Encyclopedia of Type Strains, Phase IV (KMG-IV): sequencing the most valuable type-strain genomes for metagenomic binning, comparative biology and taxonomic classification.</title>
        <authorList>
            <person name="Goeker M."/>
        </authorList>
    </citation>
    <scope>NUCLEOTIDE SEQUENCE</scope>
    <source>
        <strain evidence="1">DSM 25523</strain>
    </source>
</reference>
<evidence type="ECO:0000313" key="1">
    <source>
        <dbReference type="EMBL" id="MBM7591861.1"/>
    </source>
</evidence>
<keyword evidence="2" id="KW-1185">Reference proteome</keyword>
<proteinExistence type="predicted"/>
<evidence type="ECO:0000313" key="2">
    <source>
        <dbReference type="Proteomes" id="UP000717624"/>
    </source>
</evidence>
<protein>
    <submittedName>
        <fullName evidence="1">Uncharacterized protein</fullName>
    </submittedName>
</protein>
<organism evidence="1 2">
    <name type="scientific">Brevibacillus fulvus</name>
    <dbReference type="NCBI Taxonomy" id="1125967"/>
    <lineage>
        <taxon>Bacteria</taxon>
        <taxon>Bacillati</taxon>
        <taxon>Bacillota</taxon>
        <taxon>Bacilli</taxon>
        <taxon>Bacillales</taxon>
        <taxon>Paenibacillaceae</taxon>
        <taxon>Brevibacillus</taxon>
    </lineage>
</organism>